<dbReference type="PANTHER" id="PTHR38479:SF2">
    <property type="entry name" value="WINGED HELIX DNA-BINDING DOMAIN-CONTAINING PROTEIN"/>
    <property type="match status" value="1"/>
</dbReference>
<dbReference type="EMBL" id="BAAABM010000045">
    <property type="protein sequence ID" value="GAA0352520.1"/>
    <property type="molecule type" value="Genomic_DNA"/>
</dbReference>
<name>A0ABP3GSU3_9ACTN</name>
<gene>
    <name evidence="1" type="ORF">GCM10010151_47610</name>
</gene>
<dbReference type="PANTHER" id="PTHR38479">
    <property type="entry name" value="LMO0824 PROTEIN"/>
    <property type="match status" value="1"/>
</dbReference>
<dbReference type="Pfam" id="PF06224">
    <property type="entry name" value="AlkZ-like"/>
    <property type="match status" value="1"/>
</dbReference>
<evidence type="ECO:0008006" key="3">
    <source>
        <dbReference type="Google" id="ProtNLM"/>
    </source>
</evidence>
<dbReference type="InterPro" id="IPR009351">
    <property type="entry name" value="AlkZ-like"/>
</dbReference>
<comment type="caution">
    <text evidence="1">The sequence shown here is derived from an EMBL/GenBank/DDBJ whole genome shotgun (WGS) entry which is preliminary data.</text>
</comment>
<dbReference type="RefSeq" id="WP_252809725.1">
    <property type="nucleotide sequence ID" value="NZ_BAAABM010000045.1"/>
</dbReference>
<keyword evidence="2" id="KW-1185">Reference proteome</keyword>
<evidence type="ECO:0000313" key="2">
    <source>
        <dbReference type="Proteomes" id="UP001501822"/>
    </source>
</evidence>
<reference evidence="2" key="1">
    <citation type="journal article" date="2019" name="Int. J. Syst. Evol. Microbiol.">
        <title>The Global Catalogue of Microorganisms (GCM) 10K type strain sequencing project: providing services to taxonomists for standard genome sequencing and annotation.</title>
        <authorList>
            <consortium name="The Broad Institute Genomics Platform"/>
            <consortium name="The Broad Institute Genome Sequencing Center for Infectious Disease"/>
            <person name="Wu L."/>
            <person name="Ma J."/>
        </authorList>
    </citation>
    <scope>NUCLEOTIDE SEQUENCE [LARGE SCALE GENOMIC DNA]</scope>
    <source>
        <strain evidence="2">JCM 3146</strain>
    </source>
</reference>
<proteinExistence type="predicted"/>
<protein>
    <recommendedName>
        <fullName evidence="3">Winged helix DNA-binding domain-containing protein</fullName>
    </recommendedName>
</protein>
<sequence>MYGALTVLAGRVEEPTSRSGTPDVRLLPAYDDYLVGYRTRDVSVPALHQARMWPGGGVIRPTVIADGLAIATWTRGSGARCVQVDAFGSIPPRIEPGIDLEKASVVRFLRSTA</sequence>
<dbReference type="Proteomes" id="UP001501822">
    <property type="component" value="Unassembled WGS sequence"/>
</dbReference>
<accession>A0ABP3GSU3</accession>
<organism evidence="1 2">
    <name type="scientific">Actinoallomurus spadix</name>
    <dbReference type="NCBI Taxonomy" id="79912"/>
    <lineage>
        <taxon>Bacteria</taxon>
        <taxon>Bacillati</taxon>
        <taxon>Actinomycetota</taxon>
        <taxon>Actinomycetes</taxon>
        <taxon>Streptosporangiales</taxon>
        <taxon>Thermomonosporaceae</taxon>
        <taxon>Actinoallomurus</taxon>
    </lineage>
</organism>
<evidence type="ECO:0000313" key="1">
    <source>
        <dbReference type="EMBL" id="GAA0352520.1"/>
    </source>
</evidence>